<sequence>MPRRPLISSRLTAECYALVRGMYAVRSSFHSVGWISPPYGAADAPGRCHGGERPAGAVARPLRRRAQRTGAHQGRGTGDRRGSVADGRHGRRWITTSAEAADPVSTAYRSNGSPGAMG</sequence>
<dbReference type="Proteomes" id="UP001501371">
    <property type="component" value="Unassembled WGS sequence"/>
</dbReference>
<feature type="region of interest" description="Disordered" evidence="1">
    <location>
        <begin position="45"/>
        <end position="118"/>
    </location>
</feature>
<dbReference type="EMBL" id="BAAAKV010000025">
    <property type="protein sequence ID" value="GAA1171543.1"/>
    <property type="molecule type" value="Genomic_DNA"/>
</dbReference>
<keyword evidence="3" id="KW-1185">Reference proteome</keyword>
<feature type="compositionally biased region" description="Basic and acidic residues" evidence="1">
    <location>
        <begin position="77"/>
        <end position="88"/>
    </location>
</feature>
<feature type="compositionally biased region" description="Polar residues" evidence="1">
    <location>
        <begin position="107"/>
        <end position="118"/>
    </location>
</feature>
<name>A0ABN1UV11_9ACTN</name>
<gene>
    <name evidence="2" type="ORF">GCM10009654_30920</name>
</gene>
<reference evidence="2 3" key="1">
    <citation type="journal article" date="2019" name="Int. J. Syst. Evol. Microbiol.">
        <title>The Global Catalogue of Microorganisms (GCM) 10K type strain sequencing project: providing services to taxonomists for standard genome sequencing and annotation.</title>
        <authorList>
            <consortium name="The Broad Institute Genomics Platform"/>
            <consortium name="The Broad Institute Genome Sequencing Center for Infectious Disease"/>
            <person name="Wu L."/>
            <person name="Ma J."/>
        </authorList>
    </citation>
    <scope>NUCLEOTIDE SEQUENCE [LARGE SCALE GENOMIC DNA]</scope>
    <source>
        <strain evidence="2 3">JCM 12696</strain>
    </source>
</reference>
<protein>
    <submittedName>
        <fullName evidence="2">Uncharacterized protein</fullName>
    </submittedName>
</protein>
<comment type="caution">
    <text evidence="2">The sequence shown here is derived from an EMBL/GenBank/DDBJ whole genome shotgun (WGS) entry which is preliminary data.</text>
</comment>
<proteinExistence type="predicted"/>
<accession>A0ABN1UV11</accession>
<evidence type="ECO:0000256" key="1">
    <source>
        <dbReference type="SAM" id="MobiDB-lite"/>
    </source>
</evidence>
<evidence type="ECO:0000313" key="3">
    <source>
        <dbReference type="Proteomes" id="UP001501371"/>
    </source>
</evidence>
<organism evidence="2 3">
    <name type="scientific">Streptomyces hebeiensis</name>
    <dbReference type="NCBI Taxonomy" id="229486"/>
    <lineage>
        <taxon>Bacteria</taxon>
        <taxon>Bacillati</taxon>
        <taxon>Actinomycetota</taxon>
        <taxon>Actinomycetes</taxon>
        <taxon>Kitasatosporales</taxon>
        <taxon>Streptomycetaceae</taxon>
        <taxon>Streptomyces</taxon>
    </lineage>
</organism>
<evidence type="ECO:0000313" key="2">
    <source>
        <dbReference type="EMBL" id="GAA1171543.1"/>
    </source>
</evidence>